<dbReference type="InterPro" id="IPR024079">
    <property type="entry name" value="MetalloPept_cat_dom_sf"/>
</dbReference>
<dbReference type="InterPro" id="IPR014729">
    <property type="entry name" value="Rossmann-like_a/b/a_fold"/>
</dbReference>
<dbReference type="EMBL" id="AFRT01001786">
    <property type="protein sequence ID" value="ELU39383.1"/>
    <property type="molecule type" value="Genomic_DNA"/>
</dbReference>
<evidence type="ECO:0000256" key="8">
    <source>
        <dbReference type="RuleBase" id="RU363039"/>
    </source>
</evidence>
<dbReference type="AlphaFoldDB" id="L8WRL5"/>
<evidence type="ECO:0000256" key="5">
    <source>
        <dbReference type="ARBA" id="ARBA00022840"/>
    </source>
</evidence>
<dbReference type="PANTHER" id="PTHR43326:SF1">
    <property type="entry name" value="METHIONINE--TRNA LIGASE, MITOCHONDRIAL"/>
    <property type="match status" value="1"/>
</dbReference>
<keyword evidence="4 8" id="KW-0547">Nucleotide-binding</keyword>
<dbReference type="SUPFAM" id="SSF47323">
    <property type="entry name" value="Anticodon-binding domain of a subclass of class I aminoacyl-tRNA synthetases"/>
    <property type="match status" value="1"/>
</dbReference>
<dbReference type="HOGENOM" id="CLU_282718_0_0_1"/>
<keyword evidence="3 8" id="KW-0436">Ligase</keyword>
<organism evidence="10 11">
    <name type="scientific">Thanatephorus cucumeris (strain AG1-IA)</name>
    <name type="common">Rice sheath blight fungus</name>
    <name type="synonym">Rhizoctonia solani</name>
    <dbReference type="NCBI Taxonomy" id="983506"/>
    <lineage>
        <taxon>Eukaryota</taxon>
        <taxon>Fungi</taxon>
        <taxon>Dikarya</taxon>
        <taxon>Basidiomycota</taxon>
        <taxon>Agaricomycotina</taxon>
        <taxon>Agaricomycetes</taxon>
        <taxon>Cantharellales</taxon>
        <taxon>Ceratobasidiaceae</taxon>
        <taxon>Rhizoctonia</taxon>
        <taxon>Rhizoctonia solani AG-1</taxon>
    </lineage>
</organism>
<dbReference type="SUPFAM" id="SSF52374">
    <property type="entry name" value="Nucleotidylyl transferase"/>
    <property type="match status" value="1"/>
</dbReference>
<dbReference type="PANTHER" id="PTHR43326">
    <property type="entry name" value="METHIONYL-TRNA SYNTHETASE"/>
    <property type="match status" value="1"/>
</dbReference>
<dbReference type="InterPro" id="IPR015413">
    <property type="entry name" value="Methionyl/Leucyl_tRNA_Synth"/>
</dbReference>
<dbReference type="SUPFAM" id="SSF55486">
    <property type="entry name" value="Metalloproteases ('zincins'), catalytic domain"/>
    <property type="match status" value="1"/>
</dbReference>
<dbReference type="PRINTS" id="PR01041">
    <property type="entry name" value="TRNASYNTHMET"/>
</dbReference>
<evidence type="ECO:0000256" key="2">
    <source>
        <dbReference type="ARBA" id="ARBA00012838"/>
    </source>
</evidence>
<dbReference type="Pfam" id="PF09334">
    <property type="entry name" value="tRNA-synt_1g"/>
    <property type="match status" value="2"/>
</dbReference>
<evidence type="ECO:0000256" key="1">
    <source>
        <dbReference type="ARBA" id="ARBA00005594"/>
    </source>
</evidence>
<dbReference type="Gene3D" id="2.170.220.10">
    <property type="match status" value="1"/>
</dbReference>
<dbReference type="GO" id="GO:0004222">
    <property type="term" value="F:metalloendopeptidase activity"/>
    <property type="evidence" value="ECO:0007669"/>
    <property type="project" value="InterPro"/>
</dbReference>
<gene>
    <name evidence="10" type="ORF">AG1IA_06588</name>
</gene>
<evidence type="ECO:0000259" key="9">
    <source>
        <dbReference type="SMART" id="SM01351"/>
    </source>
</evidence>
<dbReference type="GO" id="GO:0006431">
    <property type="term" value="P:methionyl-tRNA aminoacylation"/>
    <property type="evidence" value="ECO:0007669"/>
    <property type="project" value="InterPro"/>
</dbReference>
<dbReference type="OrthoDB" id="24670at2759"/>
<dbReference type="InterPro" id="IPR029463">
    <property type="entry name" value="Lys_MEP"/>
</dbReference>
<dbReference type="Gene3D" id="3.40.50.620">
    <property type="entry name" value="HUPs"/>
    <property type="match status" value="1"/>
</dbReference>
<keyword evidence="11" id="KW-1185">Reference proteome</keyword>
<dbReference type="Gene3D" id="2.60.40.2970">
    <property type="match status" value="1"/>
</dbReference>
<dbReference type="Gene3D" id="3.40.390.10">
    <property type="entry name" value="Collagenase (Catalytic Domain)"/>
    <property type="match status" value="1"/>
</dbReference>
<reference evidence="10 11" key="1">
    <citation type="journal article" date="2013" name="Nat. Commun.">
        <title>The evolution and pathogenic mechanisms of the rice sheath blight pathogen.</title>
        <authorList>
            <person name="Zheng A."/>
            <person name="Lin R."/>
            <person name="Xu L."/>
            <person name="Qin P."/>
            <person name="Tang C."/>
            <person name="Ai P."/>
            <person name="Zhang D."/>
            <person name="Liu Y."/>
            <person name="Sun Z."/>
            <person name="Feng H."/>
            <person name="Wang Y."/>
            <person name="Chen Y."/>
            <person name="Liang X."/>
            <person name="Fu R."/>
            <person name="Li Q."/>
            <person name="Zhang J."/>
            <person name="Yu X."/>
            <person name="Xie Z."/>
            <person name="Ding L."/>
            <person name="Guan P."/>
            <person name="Tang J."/>
            <person name="Liang Y."/>
            <person name="Wang S."/>
            <person name="Deng Q."/>
            <person name="Li S."/>
            <person name="Zhu J."/>
            <person name="Wang L."/>
            <person name="Liu H."/>
            <person name="Li P."/>
        </authorList>
    </citation>
    <scope>NUCLEOTIDE SEQUENCE [LARGE SCALE GENOMIC DNA]</scope>
    <source>
        <strain evidence="11">AG-1 IA</strain>
    </source>
</reference>
<dbReference type="Proteomes" id="UP000011668">
    <property type="component" value="Unassembled WGS sequence"/>
</dbReference>
<dbReference type="GO" id="GO:0004825">
    <property type="term" value="F:methionine-tRNA ligase activity"/>
    <property type="evidence" value="ECO:0007669"/>
    <property type="project" value="UniProtKB-EC"/>
</dbReference>
<evidence type="ECO:0000256" key="4">
    <source>
        <dbReference type="ARBA" id="ARBA00022741"/>
    </source>
</evidence>
<dbReference type="EC" id="6.1.1.10" evidence="2"/>
<dbReference type="GO" id="GO:0005524">
    <property type="term" value="F:ATP binding"/>
    <property type="evidence" value="ECO:0007669"/>
    <property type="project" value="UniProtKB-KW"/>
</dbReference>
<dbReference type="SMART" id="SM01351">
    <property type="entry name" value="Aspzincin_M35"/>
    <property type="match status" value="1"/>
</dbReference>
<feature type="domain" description="Lysine-specific metallo-endopeptidase" evidence="9">
    <location>
        <begin position="361"/>
        <end position="493"/>
    </location>
</feature>
<protein>
    <recommendedName>
        <fullName evidence="2">methionine--tRNA ligase</fullName>
        <ecNumber evidence="2">6.1.1.10</ecNumber>
    </recommendedName>
</protein>
<evidence type="ECO:0000256" key="6">
    <source>
        <dbReference type="ARBA" id="ARBA00022917"/>
    </source>
</evidence>
<dbReference type="InterPro" id="IPR023457">
    <property type="entry name" value="Met-tRNA_synth_2"/>
</dbReference>
<evidence type="ECO:0000313" key="11">
    <source>
        <dbReference type="Proteomes" id="UP000011668"/>
    </source>
</evidence>
<keyword evidence="5 8" id="KW-0067">ATP-binding</keyword>
<accession>L8WRL5</accession>
<name>L8WRL5_THACA</name>
<keyword evidence="6 8" id="KW-0648">Protein biosynthesis</keyword>
<dbReference type="InterPro" id="IPR009080">
    <property type="entry name" value="tRNAsynth_Ia_anticodon-bd"/>
</dbReference>
<evidence type="ECO:0000313" key="10">
    <source>
        <dbReference type="EMBL" id="ELU39383.1"/>
    </source>
</evidence>
<sequence length="1104" mass="122843">MPQYQYLEEYSCQNRGICQRDICLLPLKLPKGDWAHRLAVVCEGAHVVPMLRSNVAGVRGAMCQGILKKSISKFGKGIDSSFDAGVGCDYITRPGCYLMLYSTFVLALFSASISAAVPSSHGHTRSPKEHRATHNGPSLVLQVKSQDDLTNPDDLTVAATVMNMGTKAVKILNDPNGPLSSWKTHTFDFVPLPSVGPDGVKAKTGGQKADVDSIRVKYNPLVAAALSDPDVYTVLQPGENKTVVHDLSGMYNFHAPGGYIVRLTSPAEYFNVIEDDGSISRVPATLTTDPDNTSILNIPVGGLLTSKKILSNTGIQSIDALYNRNPNRMVRRAGNPKFNSCSAEQQTGIEEGIKAAIAYNQDAVSYFDGTLGDRYTTWFGALADNRTEIVKGHFTNLTDKIEQFEFDCSCDKQDTFAYVYPTRFPTVYLCGAFWKAPTNGTDSKGGTIVHEGTHFVNIGGTDDYAYGQSGAKNLSSTDPDRAVMNADDPDRAQPPIHPLIMFSASKTGMSRWAHTSTQKHSARSSIRYTRAVILASLSTHASATTGFGVLWSNSLETDPHIGHLYSMVLADTLARYSRLRHPLRHVVFSTGTDEHGLKIQQAAKEKKVSPQELCDQLSSKFKILALNSNISHTRFIRTTDSDHVLAVKRFWKRLVEGGHIYKGTHSGWYSVPDECFYPESQVEEITDSKTGNSYMVSLLPVGYLVGKWHDPIYRFRKRLVTHKVSDQAPFNSRHPDVILLAICPEPYYRFVLDSLINDENATSDLSVSRPRSRLQWGIQVPGDQEHTIYVWLDALANYLTVAGYPDKTIAWPADISVIGKDIIRFHAIYWPAFLLALDLPPPKTLLTHGHWTKDRQKMSKSRGNVADPFLAMGYNEDGTPKPRVVVNPEKNRGELDIGVDGVRWYMLRYAPQIDKVKRAYEDWSNNQARKHYQRELSGSLGNLLSRITAPKLLARLPEVDKALKPAVVVRDIHPGDARLNRLLDQLPNLVEGYMDRLQIGRVPEAIVECLNEANRHITQLEPWLPTSSTEVVVRAHKYSVETLRIIGILLQPFIPAKADQLLTQLGVSYEDRGWNDTSLWKGDPSVGRTSRLNQQLFPRLRNTV</sequence>
<evidence type="ECO:0000256" key="3">
    <source>
        <dbReference type="ARBA" id="ARBA00022598"/>
    </source>
</evidence>
<dbReference type="STRING" id="983506.L8WRL5"/>
<comment type="caution">
    <text evidence="10">The sequence shown here is derived from an EMBL/GenBank/DDBJ whole genome shotgun (WGS) entry which is preliminary data.</text>
</comment>
<proteinExistence type="inferred from homology"/>
<comment type="similarity">
    <text evidence="1 8">Belongs to the class-I aminoacyl-tRNA synthetase family.</text>
</comment>
<evidence type="ECO:0000256" key="7">
    <source>
        <dbReference type="ARBA" id="ARBA00023146"/>
    </source>
</evidence>
<dbReference type="Gene3D" id="1.10.730.10">
    <property type="entry name" value="Isoleucyl-tRNA Synthetase, Domain 1"/>
    <property type="match status" value="1"/>
</dbReference>
<keyword evidence="7 8" id="KW-0030">Aminoacyl-tRNA synthetase</keyword>
<dbReference type="Pfam" id="PF14521">
    <property type="entry name" value="Aspzincin_M35"/>
    <property type="match status" value="1"/>
</dbReference>
<dbReference type="InterPro" id="IPR033911">
    <property type="entry name" value="MetRS_core"/>
</dbReference>